<name>A0A259TUA1_9BACT</name>
<protein>
    <recommendedName>
        <fullName evidence="1">AAA+ ATPase domain-containing protein</fullName>
    </recommendedName>
</protein>
<organism evidence="2 3">
    <name type="scientific">Rubricoccus marinus</name>
    <dbReference type="NCBI Taxonomy" id="716817"/>
    <lineage>
        <taxon>Bacteria</taxon>
        <taxon>Pseudomonadati</taxon>
        <taxon>Rhodothermota</taxon>
        <taxon>Rhodothermia</taxon>
        <taxon>Rhodothermales</taxon>
        <taxon>Rubricoccaceae</taxon>
        <taxon>Rubricoccus</taxon>
    </lineage>
</organism>
<dbReference type="SUPFAM" id="SSF52540">
    <property type="entry name" value="P-loop containing nucleoside triphosphate hydrolases"/>
    <property type="match status" value="1"/>
</dbReference>
<dbReference type="Proteomes" id="UP000216446">
    <property type="component" value="Unassembled WGS sequence"/>
</dbReference>
<evidence type="ECO:0000313" key="3">
    <source>
        <dbReference type="Proteomes" id="UP000216446"/>
    </source>
</evidence>
<comment type="caution">
    <text evidence="2">The sequence shown here is derived from an EMBL/GenBank/DDBJ whole genome shotgun (WGS) entry which is preliminary data.</text>
</comment>
<evidence type="ECO:0000313" key="2">
    <source>
        <dbReference type="EMBL" id="OZC01197.1"/>
    </source>
</evidence>
<sequence>MLEGLLLGVAGSVTADWLSKGGAWVLSRSPVSKAIGDTVRRYDSIEGRRVREALERWVKGGAFVALLAALKSGERDGIEGRFVDSFREKGGYHEIDPEHVRATQVVRQFVQHLRARLLEAGRLDLLDVHVAEVGRRLEAGQARLSEGQQEILDNQEILLGKQNEMLHRLGDGPSALTDDDLDEAERRLRAASESLLTWPTTTRGVWLDRPELEHLLVRVATEDTSVTLIEGDRGTGKSALLSVFAQRLGASDVTVGAVKADRLPLGLVDADDVIPDVPGGCVRGIRELAARQPVVVVLDQLDALSDVSDVHPGRLNAVLDLIDRLRGAPGVSVVASVRPFERSVDTRLQSSFREVVGLESPSWEAIEPLLTEGGHDTSSMSVALRELLRVPEFLRVYLRVAAPDKAYASWHRLYDDYWQTSVLPAHTDAAELVRVLVERMSEEEALWVPSSLVDAHAKAYDALLRADVLARDGDRVGFRHQALFEFARSRRFTDGTGSLVEYVRKREDGLFVRPVLLAGLTALRSGSPRRYRDALAAFLGGSFRAHIEQLVGEYVAAQEEPTAEELAALLPRLDGPRARQTFAAMRQSAGWFRVLVASGTLAREMRRPPDEALAVLGILGAASKRGDGQAVFDLVRAHWLGAPAYDEYALSALDEMPSWAPEVTRAMMEVAYRFPRAFRHHIVMIGLKGDAAAGFEALRAELDRETEEAFAASEASGNATRAAEPKGELAASAYREQARRSVVREWHQWPEIAGRVGDAPDVFAKTVWAWFEGALLDEPASRDRAFMYRSPLIDSGWDDDETERDRTLLGVATRFLTALGEADEGAYAAAVERLSNDDRMRSHRAVARSFAALAGRYTEPAVAYLLGDPRRLLLSTIRSEVGETVALLRALSPHLTTGQRDALEAQLRAFAPPRPDDEDETRWADVTDRARLRLMRGMEDPSDAFGEERQAAEETYPDLPDEAVRMTGFAAVRPPVPSPRLAELGAEEWTETMDRVLGGEAAALAEAHHEDDVPPPHLGGVEQQASAFGEAATAAPGEAWEVLDQLADVRYEPFVTELIGGIASSKEEAAVALRPLLPERVARFDAAGFASPSFRYRSSDALARVRGGLDVETLARLESWFWEADVSTVEVSDPTGDRVQPLLFGNAPLILGGGKGHMLEAMAAGCFYRPEPAFPWWTAFIGRLAEAEPHERTAATAIRLSGDLFHRSNPDHARATEALAALVRACPEAVTRPEGLIGLSQVLRHLDPPEAALDLADLVRGLAWDGAEQAYGEMMIALHVGTHRDASAARIREGTQQGDDTLLGMAFGAAALWVQAKSERPLLLEVLEAATASDDEHAAGAAHRAVQSFALGSPPRAWVPEDEALIRAILASDPALRTAFEGVLAAAADRIRLAPDLAHEAATAVVSGVERGVFDRWQRARLAEPLLQIALTLHRFPGHREHGLALFESVYTLGLGAARAAIQTLDRNPFRS</sequence>
<accession>A0A259TUA1</accession>
<proteinExistence type="predicted"/>
<evidence type="ECO:0000259" key="1">
    <source>
        <dbReference type="SMART" id="SM00382"/>
    </source>
</evidence>
<dbReference type="SMART" id="SM00382">
    <property type="entry name" value="AAA"/>
    <property type="match status" value="1"/>
</dbReference>
<dbReference type="Gene3D" id="3.40.50.300">
    <property type="entry name" value="P-loop containing nucleotide triphosphate hydrolases"/>
    <property type="match status" value="1"/>
</dbReference>
<dbReference type="InterPro" id="IPR027417">
    <property type="entry name" value="P-loop_NTPase"/>
</dbReference>
<gene>
    <name evidence="2" type="ORF">BSZ36_18240</name>
</gene>
<dbReference type="InterPro" id="IPR003593">
    <property type="entry name" value="AAA+_ATPase"/>
</dbReference>
<reference evidence="2 3" key="1">
    <citation type="submission" date="2016-11" db="EMBL/GenBank/DDBJ databases">
        <title>Study of marine rhodopsin-containing bacteria.</title>
        <authorList>
            <person name="Yoshizawa S."/>
            <person name="Kumagai Y."/>
            <person name="Kogure K."/>
        </authorList>
    </citation>
    <scope>NUCLEOTIDE SEQUENCE [LARGE SCALE GENOMIC DNA]</scope>
    <source>
        <strain evidence="2 3">SG-29</strain>
    </source>
</reference>
<dbReference type="EMBL" id="MQWB01000014">
    <property type="protein sequence ID" value="OZC01197.1"/>
    <property type="molecule type" value="Genomic_DNA"/>
</dbReference>
<feature type="domain" description="AAA+ ATPase" evidence="1">
    <location>
        <begin position="223"/>
        <end position="362"/>
    </location>
</feature>
<keyword evidence="3" id="KW-1185">Reference proteome</keyword>
<dbReference type="InParanoid" id="A0A259TUA1"/>